<sequence length="512" mass="54252">MPCHTADSPSFTQAQHPVAKTRPYGLEAWQCCTASLYRAVRQGLCAICCLLALQTSPLYASSSLPTAVRLALDRAQVTPDAVSIWVQPVDAPAPSLIHNAGTPMNPASVMKLVTAFAAFEQLGPAHIWSTRFASTAAITNGTLTGDLYLIGSGDPVLDQDRVSRMLRRLRGLGIERIAGDIVLDASVLSLPPHNPDAFDGRGLRPYNSGPYGLLMHYNTQQLALFPAHSANEAVTVIAEPALAGVVIDNRIVTSGAPCELWYSDLEARLEPGRRLVLSGSLPGSCGPRTWSAAPLPPAEYGTALVATLWSEAGGRIGGTVREGTAPAGQSTLISHESPPLADIVRDMNKWSSNVIARQLLATLGTYSGTPTSDAVAKGAEQAQRILAGAGVATEGLVIENGSGLSRIERIRAADLGQMLIATWYRPWMPEFISALPVAGLDGTARRRLGTSPARGQAHIKTGTINGVRAIAGYVLDRHGRRHAVVMMVNHTNAANTADAQDALLEWVWAGKP</sequence>
<dbReference type="PANTHER" id="PTHR30023:SF0">
    <property type="entry name" value="PENICILLIN-SENSITIVE CARBOXYPEPTIDASE A"/>
    <property type="match status" value="1"/>
</dbReference>
<dbReference type="Gene3D" id="3.50.80.20">
    <property type="entry name" value="D-Ala-D-Ala carboxypeptidase C, peptidase S13"/>
    <property type="match status" value="1"/>
</dbReference>
<accession>A0A323V4T5</accession>
<proteinExistence type="inferred from homology"/>
<keyword evidence="3" id="KW-0121">Carboxypeptidase</keyword>
<keyword evidence="2" id="KW-0378">Hydrolase</keyword>
<comment type="similarity">
    <text evidence="1">Belongs to the peptidase S13 family.</text>
</comment>
<keyword evidence="3" id="KW-0645">Protease</keyword>
<comment type="caution">
    <text evidence="3">The sequence shown here is derived from an EMBL/GenBank/DDBJ whole genome shotgun (WGS) entry which is preliminary data.</text>
</comment>
<gene>
    <name evidence="3" type="primary">dacB</name>
    <name evidence="3" type="ORF">DNK49_18370</name>
</gene>
<evidence type="ECO:0000256" key="2">
    <source>
        <dbReference type="ARBA" id="ARBA00022801"/>
    </source>
</evidence>
<dbReference type="AlphaFoldDB" id="A0A323V4T5"/>
<dbReference type="GO" id="GO:0004185">
    <property type="term" value="F:serine-type carboxypeptidase activity"/>
    <property type="evidence" value="ECO:0007669"/>
    <property type="project" value="InterPro"/>
</dbReference>
<dbReference type="Pfam" id="PF02113">
    <property type="entry name" value="Peptidase_S13"/>
    <property type="match status" value="1"/>
</dbReference>
<dbReference type="EMBL" id="QKOE01000017">
    <property type="protein sequence ID" value="PZA15128.1"/>
    <property type="molecule type" value="Genomic_DNA"/>
</dbReference>
<dbReference type="OrthoDB" id="9802627at2"/>
<dbReference type="RefSeq" id="WP_110527969.1">
    <property type="nucleotide sequence ID" value="NZ_QKOE01000017.1"/>
</dbReference>
<organism evidence="3 4">
    <name type="scientific">Parazoarcus communis SWub3 = DSM 12120</name>
    <dbReference type="NCBI Taxonomy" id="1121029"/>
    <lineage>
        <taxon>Bacteria</taxon>
        <taxon>Pseudomonadati</taxon>
        <taxon>Pseudomonadota</taxon>
        <taxon>Betaproteobacteria</taxon>
        <taxon>Rhodocyclales</taxon>
        <taxon>Zoogloeaceae</taxon>
        <taxon>Parazoarcus</taxon>
    </lineage>
</organism>
<dbReference type="Gene3D" id="3.40.710.10">
    <property type="entry name" value="DD-peptidase/beta-lactamase superfamily"/>
    <property type="match status" value="1"/>
</dbReference>
<protein>
    <submittedName>
        <fullName evidence="3">D-alanyl-D-alanine carboxypeptidase/D-alanyl-D-alanine-endopeptidase</fullName>
    </submittedName>
</protein>
<dbReference type="GO" id="GO:0000270">
    <property type="term" value="P:peptidoglycan metabolic process"/>
    <property type="evidence" value="ECO:0007669"/>
    <property type="project" value="TreeGrafter"/>
</dbReference>
<dbReference type="PRINTS" id="PR00922">
    <property type="entry name" value="DADACBPTASE3"/>
</dbReference>
<evidence type="ECO:0000313" key="3">
    <source>
        <dbReference type="EMBL" id="PZA15128.1"/>
    </source>
</evidence>
<dbReference type="SUPFAM" id="SSF56601">
    <property type="entry name" value="beta-lactamase/transpeptidase-like"/>
    <property type="match status" value="1"/>
</dbReference>
<reference evidence="3 4" key="1">
    <citation type="submission" date="2018-06" db="EMBL/GenBank/DDBJ databases">
        <title>Azoarcus communis strain SWub3 genome.</title>
        <authorList>
            <person name="Zorraquino Salvo V."/>
            <person name="Toubiana D."/>
            <person name="Blumwald E."/>
        </authorList>
    </citation>
    <scope>NUCLEOTIDE SEQUENCE [LARGE SCALE GENOMIC DNA]</scope>
    <source>
        <strain evidence="3 4">SWub3</strain>
    </source>
</reference>
<name>A0A323V4T5_9RHOO</name>
<dbReference type="InterPro" id="IPR000667">
    <property type="entry name" value="Peptidase_S13"/>
</dbReference>
<dbReference type="PANTHER" id="PTHR30023">
    <property type="entry name" value="D-ALANYL-D-ALANINE CARBOXYPEPTIDASE"/>
    <property type="match status" value="1"/>
</dbReference>
<dbReference type="NCBIfam" id="TIGR00666">
    <property type="entry name" value="PBP4"/>
    <property type="match status" value="1"/>
</dbReference>
<keyword evidence="4" id="KW-1185">Reference proteome</keyword>
<evidence type="ECO:0000313" key="4">
    <source>
        <dbReference type="Proteomes" id="UP000248259"/>
    </source>
</evidence>
<dbReference type="GO" id="GO:0006508">
    <property type="term" value="P:proteolysis"/>
    <property type="evidence" value="ECO:0007669"/>
    <property type="project" value="InterPro"/>
</dbReference>
<dbReference type="InterPro" id="IPR012338">
    <property type="entry name" value="Beta-lactam/transpept-like"/>
</dbReference>
<evidence type="ECO:0000256" key="1">
    <source>
        <dbReference type="ARBA" id="ARBA00006096"/>
    </source>
</evidence>
<dbReference type="Proteomes" id="UP000248259">
    <property type="component" value="Unassembled WGS sequence"/>
</dbReference>